<accession>A0AAV4BV26</accession>
<comment type="caution">
    <text evidence="2">The sequence shown here is derived from an EMBL/GenBank/DDBJ whole genome shotgun (WGS) entry which is preliminary data.</text>
</comment>
<name>A0AAV4BV26_9GAST</name>
<feature type="compositionally biased region" description="Polar residues" evidence="1">
    <location>
        <begin position="10"/>
        <end position="37"/>
    </location>
</feature>
<proteinExistence type="predicted"/>
<keyword evidence="3" id="KW-1185">Reference proteome</keyword>
<dbReference type="Proteomes" id="UP000735302">
    <property type="component" value="Unassembled WGS sequence"/>
</dbReference>
<evidence type="ECO:0000313" key="3">
    <source>
        <dbReference type="Proteomes" id="UP000735302"/>
    </source>
</evidence>
<gene>
    <name evidence="2" type="ORF">PoB_004938200</name>
</gene>
<protein>
    <submittedName>
        <fullName evidence="2">Uncharacterized protein</fullName>
    </submittedName>
</protein>
<dbReference type="EMBL" id="BLXT01005456">
    <property type="protein sequence ID" value="GFO22877.1"/>
    <property type="molecule type" value="Genomic_DNA"/>
</dbReference>
<sequence length="90" mass="9851">MQIHRASLHATFNRNPANVKNKPSGSALTSCQSGSSTDTYSSLVKDHVSHRHMKGNLASSQSLVLESDCNGGAEELVLVESHNLRRMRMM</sequence>
<evidence type="ECO:0000256" key="1">
    <source>
        <dbReference type="SAM" id="MobiDB-lite"/>
    </source>
</evidence>
<reference evidence="2 3" key="1">
    <citation type="journal article" date="2021" name="Elife">
        <title>Chloroplast acquisition without the gene transfer in kleptoplastic sea slugs, Plakobranchus ocellatus.</title>
        <authorList>
            <person name="Maeda T."/>
            <person name="Takahashi S."/>
            <person name="Yoshida T."/>
            <person name="Shimamura S."/>
            <person name="Takaki Y."/>
            <person name="Nagai Y."/>
            <person name="Toyoda A."/>
            <person name="Suzuki Y."/>
            <person name="Arimoto A."/>
            <person name="Ishii H."/>
            <person name="Satoh N."/>
            <person name="Nishiyama T."/>
            <person name="Hasebe M."/>
            <person name="Maruyama T."/>
            <person name="Minagawa J."/>
            <person name="Obokata J."/>
            <person name="Shigenobu S."/>
        </authorList>
    </citation>
    <scope>NUCLEOTIDE SEQUENCE [LARGE SCALE GENOMIC DNA]</scope>
</reference>
<organism evidence="2 3">
    <name type="scientific">Plakobranchus ocellatus</name>
    <dbReference type="NCBI Taxonomy" id="259542"/>
    <lineage>
        <taxon>Eukaryota</taxon>
        <taxon>Metazoa</taxon>
        <taxon>Spiralia</taxon>
        <taxon>Lophotrochozoa</taxon>
        <taxon>Mollusca</taxon>
        <taxon>Gastropoda</taxon>
        <taxon>Heterobranchia</taxon>
        <taxon>Euthyneura</taxon>
        <taxon>Panpulmonata</taxon>
        <taxon>Sacoglossa</taxon>
        <taxon>Placobranchoidea</taxon>
        <taxon>Plakobranchidae</taxon>
        <taxon>Plakobranchus</taxon>
    </lineage>
</organism>
<feature type="region of interest" description="Disordered" evidence="1">
    <location>
        <begin position="1"/>
        <end position="37"/>
    </location>
</feature>
<dbReference type="AlphaFoldDB" id="A0AAV4BV26"/>
<evidence type="ECO:0000313" key="2">
    <source>
        <dbReference type="EMBL" id="GFO22877.1"/>
    </source>
</evidence>